<dbReference type="PANTHER" id="PTHR22617">
    <property type="entry name" value="CHEMOTAXIS SENSOR HISTIDINE KINASE-RELATED"/>
    <property type="match status" value="1"/>
</dbReference>
<dbReference type="PROSITE" id="PS50851">
    <property type="entry name" value="CHEW"/>
    <property type="match status" value="1"/>
</dbReference>
<protein>
    <submittedName>
        <fullName evidence="2">CheW protein</fullName>
    </submittedName>
</protein>
<gene>
    <name evidence="2" type="ORF">SAMN02745216_03162</name>
</gene>
<evidence type="ECO:0000313" key="2">
    <source>
        <dbReference type="EMBL" id="SHK26114.1"/>
    </source>
</evidence>
<dbReference type="STRING" id="1121393.SAMN02745216_03162"/>
<dbReference type="SMART" id="SM00260">
    <property type="entry name" value="CheW"/>
    <property type="match status" value="1"/>
</dbReference>
<dbReference type="InterPro" id="IPR036061">
    <property type="entry name" value="CheW-like_dom_sf"/>
</dbReference>
<proteinExistence type="predicted"/>
<dbReference type="EMBL" id="FQZU01000021">
    <property type="protein sequence ID" value="SHK26114.1"/>
    <property type="molecule type" value="Genomic_DNA"/>
</dbReference>
<feature type="domain" description="CheW-like" evidence="1">
    <location>
        <begin position="4"/>
        <end position="143"/>
    </location>
</feature>
<organism evidence="2 3">
    <name type="scientific">Desulfatibacillum alkenivorans DSM 16219</name>
    <dbReference type="NCBI Taxonomy" id="1121393"/>
    <lineage>
        <taxon>Bacteria</taxon>
        <taxon>Pseudomonadati</taxon>
        <taxon>Thermodesulfobacteriota</taxon>
        <taxon>Desulfobacteria</taxon>
        <taxon>Desulfobacterales</taxon>
        <taxon>Desulfatibacillaceae</taxon>
        <taxon>Desulfatibacillum</taxon>
    </lineage>
</organism>
<dbReference type="InterPro" id="IPR002545">
    <property type="entry name" value="CheW-lke_dom"/>
</dbReference>
<dbReference type="Gene3D" id="2.40.50.180">
    <property type="entry name" value="CheA-289, Domain 4"/>
    <property type="match status" value="1"/>
</dbReference>
<reference evidence="3" key="1">
    <citation type="submission" date="2016-11" db="EMBL/GenBank/DDBJ databases">
        <authorList>
            <person name="Varghese N."/>
            <person name="Submissions S."/>
        </authorList>
    </citation>
    <scope>NUCLEOTIDE SEQUENCE [LARGE SCALE GENOMIC DNA]</scope>
    <source>
        <strain evidence="3">DSM 16219</strain>
    </source>
</reference>
<keyword evidence="3" id="KW-1185">Reference proteome</keyword>
<dbReference type="InterPro" id="IPR039315">
    <property type="entry name" value="CheW"/>
</dbReference>
<dbReference type="Proteomes" id="UP000183994">
    <property type="component" value="Unassembled WGS sequence"/>
</dbReference>
<evidence type="ECO:0000313" key="3">
    <source>
        <dbReference type="Proteomes" id="UP000183994"/>
    </source>
</evidence>
<evidence type="ECO:0000259" key="1">
    <source>
        <dbReference type="PROSITE" id="PS50851"/>
    </source>
</evidence>
<sequence length="156" mass="17761">MSQKKQYFVFILDEQRYGIDLQAVERVIPAVELITLPEAPEIMSGLINLRGRMIPVVDIRKKFGLRPRRMEMEDRIIIFQTSTWTTSIVVDKVEGVAEFGPEDLSDAEELFPEMGQFMEGVGKSGDESVLIYDIDNLFSGQEIHKVSSQVENHSQP</sequence>
<name>A0A1M6R0Z5_9BACT</name>
<dbReference type="PANTHER" id="PTHR22617:SF23">
    <property type="entry name" value="CHEMOTAXIS PROTEIN CHEW"/>
    <property type="match status" value="1"/>
</dbReference>
<dbReference type="Pfam" id="PF01584">
    <property type="entry name" value="CheW"/>
    <property type="match status" value="1"/>
</dbReference>
<dbReference type="GO" id="GO:0006935">
    <property type="term" value="P:chemotaxis"/>
    <property type="evidence" value="ECO:0007669"/>
    <property type="project" value="InterPro"/>
</dbReference>
<dbReference type="AlphaFoldDB" id="A0A1M6R0Z5"/>
<accession>A0A1M6R0Z5</accession>
<dbReference type="Gene3D" id="2.30.30.40">
    <property type="entry name" value="SH3 Domains"/>
    <property type="match status" value="1"/>
</dbReference>
<dbReference type="GO" id="GO:0005829">
    <property type="term" value="C:cytosol"/>
    <property type="evidence" value="ECO:0007669"/>
    <property type="project" value="TreeGrafter"/>
</dbReference>
<dbReference type="RefSeq" id="WP_051327287.1">
    <property type="nucleotide sequence ID" value="NZ_FQZU01000021.1"/>
</dbReference>
<dbReference type="GO" id="GO:0007165">
    <property type="term" value="P:signal transduction"/>
    <property type="evidence" value="ECO:0007669"/>
    <property type="project" value="InterPro"/>
</dbReference>
<dbReference type="SUPFAM" id="SSF50341">
    <property type="entry name" value="CheW-like"/>
    <property type="match status" value="1"/>
</dbReference>